<dbReference type="RefSeq" id="WP_025280843.1">
    <property type="nucleotide sequence ID" value="NZ_CP007268.1"/>
</dbReference>
<feature type="repeat" description="TPR" evidence="1">
    <location>
        <begin position="703"/>
        <end position="736"/>
    </location>
</feature>
<feature type="region of interest" description="Disordered" evidence="2">
    <location>
        <begin position="756"/>
        <end position="777"/>
    </location>
</feature>
<evidence type="ECO:0000313" key="3">
    <source>
        <dbReference type="EMBL" id="AHK80596.1"/>
    </source>
</evidence>
<dbReference type="PATRIC" id="fig|1354791.3.peg.1194"/>
<dbReference type="SUPFAM" id="SSF89260">
    <property type="entry name" value="Collagen-binding domain"/>
    <property type="match status" value="2"/>
</dbReference>
<dbReference type="AlphaFoldDB" id="W8KYH5"/>
<dbReference type="HOGENOM" id="CLU_279365_0_0_6"/>
<gene>
    <name evidence="3" type="ORF">M911_03995</name>
</gene>
<dbReference type="PROSITE" id="PS50005">
    <property type="entry name" value="TPR"/>
    <property type="match status" value="1"/>
</dbReference>
<organism evidence="3 4">
    <name type="scientific">Ectothiorhodospira haloalkaliphila</name>
    <dbReference type="NCBI Taxonomy" id="421628"/>
    <lineage>
        <taxon>Bacteria</taxon>
        <taxon>Pseudomonadati</taxon>
        <taxon>Pseudomonadota</taxon>
        <taxon>Gammaproteobacteria</taxon>
        <taxon>Chromatiales</taxon>
        <taxon>Ectothiorhodospiraceae</taxon>
        <taxon>Ectothiorhodospira</taxon>
    </lineage>
</organism>
<proteinExistence type="predicted"/>
<name>W8KYH5_9GAMM</name>
<evidence type="ECO:0000256" key="2">
    <source>
        <dbReference type="SAM" id="MobiDB-lite"/>
    </source>
</evidence>
<dbReference type="Gene3D" id="1.25.40.10">
    <property type="entry name" value="Tetratricopeptide repeat domain"/>
    <property type="match status" value="1"/>
</dbReference>
<evidence type="ECO:0000256" key="1">
    <source>
        <dbReference type="PROSITE-ProRule" id="PRU00339"/>
    </source>
</evidence>
<dbReference type="Gene3D" id="2.60.120.380">
    <property type="match status" value="2"/>
</dbReference>
<reference evidence="3 4" key="1">
    <citation type="journal article" date="2014" name="J Genomics">
        <title>Draft Genome Sequence of the Extremely Halophilic Phototrophic Purple Sulfur Bacterium Halorhodospira halochloris.</title>
        <authorList>
            <person name="Singh K.S."/>
            <person name="Kirksey J."/>
            <person name="Hoff W.D."/>
            <person name="Deole R."/>
        </authorList>
    </citation>
    <scope>NUCLEOTIDE SEQUENCE [LARGE SCALE GENOMIC DNA]</scope>
    <source>
        <strain evidence="3 4">A</strain>
    </source>
</reference>
<keyword evidence="4" id="KW-1185">Reference proteome</keyword>
<evidence type="ECO:0000313" key="4">
    <source>
        <dbReference type="Proteomes" id="UP000019442"/>
    </source>
</evidence>
<dbReference type="OrthoDB" id="5789133at2"/>
<dbReference type="Proteomes" id="UP000019442">
    <property type="component" value="Chromosome"/>
</dbReference>
<reference evidence="4" key="2">
    <citation type="submission" date="2014-02" db="EMBL/GenBank/DDBJ databases">
        <title>Draft Genome Sequence of extremely halophilic bacteria Halorhodospira halochloris.</title>
        <authorList>
            <person name="Singh K.S."/>
        </authorList>
    </citation>
    <scope>NUCLEOTIDE SEQUENCE [LARGE SCALE GENOMIC DNA]</scope>
    <source>
        <strain evidence="4">A</strain>
    </source>
</reference>
<feature type="compositionally biased region" description="Low complexity" evidence="2">
    <location>
        <begin position="756"/>
        <end position="767"/>
    </location>
</feature>
<accession>W8KYH5</accession>
<sequence length="1128" mass="125520">MALVLFTLCGVAQAWTPGLKTAAQMVAQGTATPHQEMLVFFSNREVNLAAVWRELPIDQYNAVQEHFHALNRQFSRQAVENAGFRAEFGGRGFNPGTDTDVNVLATGGRRITLEDIQRIEAEYQRVIREHFGRQGVRTPVERFDTDTDFMPHPNHTDQFDQIVRHINQRGGTAYATPGAVRTQMALAQGAPGDFIPISINDAMDFSAEMRRLSQASDRSANAWLREAEAMQPVNPRRAELFRAQAQLAESQSAKYISRQFSLDNHLRLQHDLNPVPLGDTGLDQALSRLHDMGRGVATARDAAAVRAMNRHGLQRASDQLVDTFGTLARLNPTQGGQFSRAIAQEISRMSPSKAGEAIGRLERSVGGDFAQSVARETRRLHATRRIEAVPNAAPPPRGVSAVRIMMAGVSGYFMGREGVYHALDQTEADDTAFDFFMRVYQNAAWYGTGVGHAYEEAERAEIQRFMREVERGNDPSLTRHVSATLLQIPYLMARDSVTGILYLPDAIVEAITGTKEAEAREQASKEFLAEIRRLVRHREQIDEAFAHAEAMGVRPEDSDRFLDCLCNQCGGMLGGYFCVGSGCRRPMGSGPCVCKGPLNTWNTPIPSGTEDSLGCFNAITRRNHQEAQAVFDSWQARIPKENYKSVEADVEEVKWLLEQGDFEQAARSYQPIAPVLAGVVDAIATDDGVMHTPLDRHLEGRIAGELINQARDHQARQEYQQALDAYQAALSVWPDDEVKARAARLERYLAVQDPQEAASRAEAARVAPGQPGDDREGMALTPPREQAMAIERGSLDGQQREQAHELRVEGHGHLTVEVQADGDLQLALQLRHAEGADVLTQDRHGRRDSRRVEQPDLAPGLYEVRVLRQSGEGDYVLTPQLRRVSIPNDREPNDSAEQAQSIPVNQVSTGLLGYRNHEGRDTEDWYQVTLPAHGRLTVDIEAEEALRLAAQLRDEASTGVLHQDHHGRRSQRQLERADLAPGTYHVRIMRHEGHGGYTLLPRLDAVGEAGELARHDSMELARPIEAGHEVTGLLGYRDATGRDTEDWFRLTLPTSGQLFVYVRADEDLQLAAQLRDAGGSRNLAEDHHGRESRRRLELGDLEPGTYYLRVYRQAGQGSYRLTTRLHAR</sequence>
<dbReference type="InterPro" id="IPR019734">
    <property type="entry name" value="TPR_rpt"/>
</dbReference>
<dbReference type="KEGG" id="hhc:M911_03995"/>
<dbReference type="EMBL" id="CP007268">
    <property type="protein sequence ID" value="AHK80596.1"/>
    <property type="molecule type" value="Genomic_DNA"/>
</dbReference>
<protein>
    <submittedName>
        <fullName evidence="3">Uncharacterized protein</fullName>
    </submittedName>
</protein>
<keyword evidence="1" id="KW-0802">TPR repeat</keyword>
<dbReference type="InterPro" id="IPR011990">
    <property type="entry name" value="TPR-like_helical_dom_sf"/>
</dbReference>